<feature type="transmembrane region" description="Helical" evidence="1">
    <location>
        <begin position="998"/>
        <end position="1021"/>
    </location>
</feature>
<evidence type="ECO:0000313" key="2">
    <source>
        <dbReference type="EMBL" id="TCJ87737.1"/>
    </source>
</evidence>
<dbReference type="GO" id="GO:0042910">
    <property type="term" value="F:xenobiotic transmembrane transporter activity"/>
    <property type="evidence" value="ECO:0007669"/>
    <property type="project" value="TreeGrafter"/>
</dbReference>
<keyword evidence="1" id="KW-0472">Membrane</keyword>
<dbReference type="PANTHER" id="PTHR32063:SF0">
    <property type="entry name" value="SWARMING MOTILITY PROTEIN SWRC"/>
    <property type="match status" value="1"/>
</dbReference>
<evidence type="ECO:0000256" key="1">
    <source>
        <dbReference type="SAM" id="Phobius"/>
    </source>
</evidence>
<name>A0A4R1F0K0_9GAMM</name>
<feature type="transmembrane region" description="Helical" evidence="1">
    <location>
        <begin position="520"/>
        <end position="545"/>
    </location>
</feature>
<dbReference type="EMBL" id="SMFQ01000003">
    <property type="protein sequence ID" value="TCJ87737.1"/>
    <property type="molecule type" value="Genomic_DNA"/>
</dbReference>
<dbReference type="Gene3D" id="3.30.70.1430">
    <property type="entry name" value="Multidrug efflux transporter AcrB pore domain"/>
    <property type="match status" value="2"/>
</dbReference>
<dbReference type="SUPFAM" id="SSF82714">
    <property type="entry name" value="Multidrug efflux transporter AcrB TolC docking domain, DN and DC subdomains"/>
    <property type="match status" value="2"/>
</dbReference>
<dbReference type="Gene3D" id="3.30.70.1320">
    <property type="entry name" value="Multidrug efflux transporter AcrB pore domain like"/>
    <property type="match status" value="1"/>
</dbReference>
<proteinExistence type="predicted"/>
<sequence length="1027" mass="112379">MKHSAGIAGWAIFHPIGVIMLMLTIIILGLFSLSKLNIDLLPEIIYPEVRTRIIDAGVPATIMEDEITRQLEEQLAITEGAISVISTTQEGRSAVDLSFAYGTDIDVALRDASTRLDRAKRFLPDSIDPPVIYKRDPSQRPIAEYVLSSPTRTSVELDDWGNYTLSKWLLNLPGVASIEVGGGRQREIQVITDSNKLAAYKLDITDISEVIQENNQDTPAGRFYSESGEISGRTASRFNSVNDIENLPLPVTSDSADNILRIKDVAFVQDGMADEKVRIRLNGEPGLKVSLQKQPQANTVSVYDGVANELEKLAERGQIPEDITIKRVDDQAQYIRQSLKNASSSALTGAILAMLVVYIFLGNIRRTLIIGSAIPIAVLVTMIFMSMGGLTLNIMTLGGLALGIGMLVDNTIVMLENIYRHQKENEDSLDQAVVASSEVNSAIIASTTTNLAAVLPFLFIGGLIGLLFRELIFTISSAIVASLLVAITLVPALAARVPAKSKEGILRRAFDATIKLLQNVYGWFLSIALKMPLLVIILFLAVFAFSIPVFQDSKFEFLPKMENGEVSIRLTADPGISLDEMDTLTKKIESLITELPDVDSLFTLVGGGVYGRSTYERSNRADIKVLLDKSEKAIAVDQWIKLANAAITKEELAGVKVRIRNQGIRGIRVSQGEDDLNLRIKGQNLLVLESLADQAVESLNGTAGIRNVQHSSEGSDQELTIKVDRERAAQLGLSTEEIGNVIRFAVGGRTVTDFIQNDKSIDVLMRLDRSQLRNPDDLGEIILFTNTEPRQPVRLSEVANLEWEKTPASIMRDRQQRVIEITASLTGDLTLEEAYANIEKSLENVDFPAGYSIYEAGELEAIKENQRTSQILLGLAMFLVFVVMAVHYESLRDPIIIMLSVPFAAIGVALGLLVTGIPLSMPVWLGTIMLAGIVVNNTIVLVETIELKKEHANSMVEAIIEAAKVRLRPILMTTLTTVVGMIPLAMALGKGSEMLQPLAISIVAGLSFSVLVTLFFVPSIYKLIYRA</sequence>
<organism evidence="2 3">
    <name type="scientific">Cocleimonas flava</name>
    <dbReference type="NCBI Taxonomy" id="634765"/>
    <lineage>
        <taxon>Bacteria</taxon>
        <taxon>Pseudomonadati</taxon>
        <taxon>Pseudomonadota</taxon>
        <taxon>Gammaproteobacteria</taxon>
        <taxon>Thiotrichales</taxon>
        <taxon>Thiotrichaceae</taxon>
        <taxon>Cocleimonas</taxon>
    </lineage>
</organism>
<feature type="transmembrane region" description="Helical" evidence="1">
    <location>
        <begin position="475"/>
        <end position="499"/>
    </location>
</feature>
<dbReference type="Gene3D" id="1.20.1640.10">
    <property type="entry name" value="Multidrug efflux transporter AcrB transmembrane domain"/>
    <property type="match status" value="2"/>
</dbReference>
<gene>
    <name evidence="2" type="ORF">EV695_2252</name>
</gene>
<dbReference type="SUPFAM" id="SSF82866">
    <property type="entry name" value="Multidrug efflux transporter AcrB transmembrane domain"/>
    <property type="match status" value="2"/>
</dbReference>
<evidence type="ECO:0000313" key="3">
    <source>
        <dbReference type="Proteomes" id="UP000294887"/>
    </source>
</evidence>
<reference evidence="2 3" key="1">
    <citation type="submission" date="2019-03" db="EMBL/GenBank/DDBJ databases">
        <title>Genomic Encyclopedia of Type Strains, Phase IV (KMG-IV): sequencing the most valuable type-strain genomes for metagenomic binning, comparative biology and taxonomic classification.</title>
        <authorList>
            <person name="Goeker M."/>
        </authorList>
    </citation>
    <scope>NUCLEOTIDE SEQUENCE [LARGE SCALE GENOMIC DNA]</scope>
    <source>
        <strain evidence="2 3">DSM 24830</strain>
    </source>
</reference>
<feature type="transmembrane region" description="Helical" evidence="1">
    <location>
        <begin position="923"/>
        <end position="945"/>
    </location>
</feature>
<dbReference type="Proteomes" id="UP000294887">
    <property type="component" value="Unassembled WGS sequence"/>
</dbReference>
<dbReference type="Pfam" id="PF00873">
    <property type="entry name" value="ACR_tran"/>
    <property type="match status" value="1"/>
</dbReference>
<dbReference type="InterPro" id="IPR001036">
    <property type="entry name" value="Acrflvin-R"/>
</dbReference>
<comment type="caution">
    <text evidence="2">The sequence shown here is derived from an EMBL/GenBank/DDBJ whole genome shotgun (WGS) entry which is preliminary data.</text>
</comment>
<feature type="transmembrane region" description="Helical" evidence="1">
    <location>
        <begin position="12"/>
        <end position="33"/>
    </location>
</feature>
<feature type="transmembrane region" description="Helical" evidence="1">
    <location>
        <begin position="394"/>
        <end position="415"/>
    </location>
</feature>
<dbReference type="Gene3D" id="3.30.2090.10">
    <property type="entry name" value="Multidrug efflux transporter AcrB TolC docking domain, DN and DC subdomains"/>
    <property type="match status" value="2"/>
</dbReference>
<dbReference type="InterPro" id="IPR027463">
    <property type="entry name" value="AcrB_DN_DC_subdom"/>
</dbReference>
<feature type="transmembrane region" description="Helical" evidence="1">
    <location>
        <begin position="451"/>
        <end position="469"/>
    </location>
</feature>
<feature type="transmembrane region" description="Helical" evidence="1">
    <location>
        <begin position="895"/>
        <end position="917"/>
    </location>
</feature>
<dbReference type="GO" id="GO:0005886">
    <property type="term" value="C:plasma membrane"/>
    <property type="evidence" value="ECO:0007669"/>
    <property type="project" value="TreeGrafter"/>
</dbReference>
<accession>A0A4R1F0K0</accession>
<keyword evidence="3" id="KW-1185">Reference proteome</keyword>
<feature type="transmembrane region" description="Helical" evidence="1">
    <location>
        <begin position="342"/>
        <end position="361"/>
    </location>
</feature>
<protein>
    <submittedName>
        <fullName evidence="2">CzcA family heavy metal efflux pump</fullName>
    </submittedName>
</protein>
<feature type="transmembrane region" description="Helical" evidence="1">
    <location>
        <begin position="871"/>
        <end position="888"/>
    </location>
</feature>
<dbReference type="RefSeq" id="WP_131905989.1">
    <property type="nucleotide sequence ID" value="NZ_BAAAFU010000004.1"/>
</dbReference>
<dbReference type="AlphaFoldDB" id="A0A4R1F0K0"/>
<dbReference type="PANTHER" id="PTHR32063">
    <property type="match status" value="1"/>
</dbReference>
<keyword evidence="1" id="KW-0812">Transmembrane</keyword>
<dbReference type="OrthoDB" id="9758297at2"/>
<feature type="transmembrane region" description="Helical" evidence="1">
    <location>
        <begin position="368"/>
        <end position="388"/>
    </location>
</feature>
<dbReference type="SUPFAM" id="SSF82693">
    <property type="entry name" value="Multidrug efflux transporter AcrB pore domain, PN1, PN2, PC1 and PC2 subdomains"/>
    <property type="match status" value="3"/>
</dbReference>
<dbReference type="PRINTS" id="PR00702">
    <property type="entry name" value="ACRIFLAVINRP"/>
</dbReference>
<dbReference type="Gene3D" id="3.30.70.1440">
    <property type="entry name" value="Multidrug efflux transporter AcrB pore domain"/>
    <property type="match status" value="1"/>
</dbReference>
<keyword evidence="1" id="KW-1133">Transmembrane helix</keyword>
<feature type="transmembrane region" description="Helical" evidence="1">
    <location>
        <begin position="965"/>
        <end position="986"/>
    </location>
</feature>